<name>A0ABP1E3N4_9APHY</name>
<dbReference type="Proteomes" id="UP001497453">
    <property type="component" value="Chromosome 7"/>
</dbReference>
<dbReference type="Gene3D" id="2.60.120.620">
    <property type="entry name" value="q2cbj1_9rhob like domain"/>
    <property type="match status" value="1"/>
</dbReference>
<keyword evidence="2" id="KW-1185">Reference proteome</keyword>
<dbReference type="PANTHER" id="PTHR33099">
    <property type="entry name" value="FE2OG DIOXYGENASE DOMAIN-CONTAINING PROTEIN"/>
    <property type="match status" value="1"/>
</dbReference>
<dbReference type="PANTHER" id="PTHR33099:SF7">
    <property type="entry name" value="MYND-TYPE DOMAIN-CONTAINING PROTEIN"/>
    <property type="match status" value="1"/>
</dbReference>
<reference evidence="2" key="1">
    <citation type="submission" date="2024-04" db="EMBL/GenBank/DDBJ databases">
        <authorList>
            <person name="Shaw F."/>
            <person name="Minotto A."/>
        </authorList>
    </citation>
    <scope>NUCLEOTIDE SEQUENCE [LARGE SCALE GENOMIC DNA]</scope>
</reference>
<gene>
    <name evidence="1" type="ORF">GFSPODELE1_LOCUS9504</name>
</gene>
<evidence type="ECO:0008006" key="3">
    <source>
        <dbReference type="Google" id="ProtNLM"/>
    </source>
</evidence>
<protein>
    <recommendedName>
        <fullName evidence="3">Fe2OG dioxygenase domain-containing protein</fullName>
    </recommendedName>
</protein>
<evidence type="ECO:0000313" key="1">
    <source>
        <dbReference type="EMBL" id="CAL1713832.1"/>
    </source>
</evidence>
<evidence type="ECO:0000313" key="2">
    <source>
        <dbReference type="Proteomes" id="UP001497453"/>
    </source>
</evidence>
<proteinExistence type="predicted"/>
<dbReference type="EMBL" id="OZ037950">
    <property type="protein sequence ID" value="CAL1713832.1"/>
    <property type="molecule type" value="Genomic_DNA"/>
</dbReference>
<organism evidence="1 2">
    <name type="scientific">Somion occarium</name>
    <dbReference type="NCBI Taxonomy" id="3059160"/>
    <lineage>
        <taxon>Eukaryota</taxon>
        <taxon>Fungi</taxon>
        <taxon>Dikarya</taxon>
        <taxon>Basidiomycota</taxon>
        <taxon>Agaricomycotina</taxon>
        <taxon>Agaricomycetes</taxon>
        <taxon>Polyporales</taxon>
        <taxon>Cerrenaceae</taxon>
        <taxon>Somion</taxon>
    </lineage>
</organism>
<accession>A0ABP1E3N4</accession>
<sequence>MFPAPIRTALELKTAIETAPKRLKPIGTCVTELQTWMDCYDFGDEDERLDVPAAIEELTQLYENDAQCHSGYLPNSFKLTITHPGIKFSADIEPFGKPKDKIDNPAHDVPKSRTKDELVAMRQESEKRLKAWFKKADVSGYGDVRSQSTKVDAKVRNAREIPASHFTVSDNLCDDIERIWNEHFLPSSVRVEPYKIHLYGPGGKFKSHKDTPEKDLVGTFLVGLGDSTSDDLLGNLFVGHEIYGSRAYPGSYVAFYPDVPHKVTEIKEGYRAVIAFKLFRKDPTQNSTSTGALQPKTTFEQSLFNKTKSTLRKLPAPYGILLTHDYCLQTAELSGLDNVLHAAAVSVASEGESESTSQEVHFLPVLVHLDAEADWLDEEQREIDHATAWVYPLTEVHVDALLASSESDEDEDEDEDASEVGLILSIFKTEKKLKKLKVNLSKTPYSWLRLCKNVPFYGIPEVGYCWSEEHQEGAEFTGNESRPDSEDSIYLSYAMVVVSSKKRKHSKKS</sequence>